<comment type="subcellular location">
    <subcellularLocation>
        <location evidence="1">Membrane</location>
        <topology evidence="1">Multi-pass membrane protein</topology>
    </subcellularLocation>
</comment>
<evidence type="ECO:0000256" key="3">
    <source>
        <dbReference type="ARBA" id="ARBA00022692"/>
    </source>
</evidence>
<feature type="transmembrane region" description="Helical" evidence="6">
    <location>
        <begin position="119"/>
        <end position="137"/>
    </location>
</feature>
<evidence type="ECO:0000256" key="6">
    <source>
        <dbReference type="SAM" id="Phobius"/>
    </source>
</evidence>
<evidence type="ECO:0000256" key="4">
    <source>
        <dbReference type="ARBA" id="ARBA00022989"/>
    </source>
</evidence>
<reference evidence="7 8" key="1">
    <citation type="submission" date="2016-09" db="EMBL/GenBank/DDBJ databases">
        <title>Metabolic pathway, cell adaptation mechanisms and a novel monoxygenase revealed through proteogenomic-transcription analysis of a Sphingomonas haloaromaticamans strain degrading the fungicide ortho-phenylphenol.</title>
        <authorList>
            <person name="Perruchon C."/>
            <person name="Papadopoulou E.S."/>
            <person name="Rousidou C."/>
            <person name="Vasileiadis S."/>
            <person name="Tanou G."/>
            <person name="Amoutzias G."/>
            <person name="Molassiotis A."/>
            <person name="Karpouzas D.G."/>
        </authorList>
    </citation>
    <scope>NUCLEOTIDE SEQUENCE [LARGE SCALE GENOMIC DNA]</scope>
    <source>
        <strain evidence="7 8">P3</strain>
    </source>
</reference>
<comment type="caution">
    <text evidence="7">The sequence shown here is derived from an EMBL/GenBank/DDBJ whole genome shotgun (WGS) entry which is preliminary data.</text>
</comment>
<dbReference type="GO" id="GO:0015144">
    <property type="term" value="F:carbohydrate transmembrane transporter activity"/>
    <property type="evidence" value="ECO:0007669"/>
    <property type="project" value="InterPro"/>
</dbReference>
<feature type="transmembrane region" description="Helical" evidence="6">
    <location>
        <begin position="149"/>
        <end position="167"/>
    </location>
</feature>
<dbReference type="Gene3D" id="1.10.3730.20">
    <property type="match status" value="1"/>
</dbReference>
<dbReference type="InterPro" id="IPR037185">
    <property type="entry name" value="EmrE-like"/>
</dbReference>
<evidence type="ECO:0000313" key="8">
    <source>
        <dbReference type="Proteomes" id="UP000179467"/>
    </source>
</evidence>
<accession>A0A1S1H9S0</accession>
<evidence type="ECO:0000313" key="7">
    <source>
        <dbReference type="EMBL" id="OHT18825.1"/>
    </source>
</evidence>
<comment type="similarity">
    <text evidence="2">Belongs to the GRP transporter (TC 2.A.7.5) family.</text>
</comment>
<dbReference type="SUPFAM" id="SSF103481">
    <property type="entry name" value="Multidrug resistance efflux transporter EmrE"/>
    <property type="match status" value="2"/>
</dbReference>
<feature type="transmembrane region" description="Helical" evidence="6">
    <location>
        <begin position="6"/>
        <end position="26"/>
    </location>
</feature>
<evidence type="ECO:0000256" key="2">
    <source>
        <dbReference type="ARBA" id="ARBA00006117"/>
    </source>
</evidence>
<dbReference type="Proteomes" id="UP000179467">
    <property type="component" value="Unassembled WGS sequence"/>
</dbReference>
<organism evidence="7 8">
    <name type="scientific">Edaphosphingomonas haloaromaticamans</name>
    <dbReference type="NCBI Taxonomy" id="653954"/>
    <lineage>
        <taxon>Bacteria</taxon>
        <taxon>Pseudomonadati</taxon>
        <taxon>Pseudomonadota</taxon>
        <taxon>Alphaproteobacteria</taxon>
        <taxon>Sphingomonadales</taxon>
        <taxon>Rhizorhabdaceae</taxon>
        <taxon>Edaphosphingomonas</taxon>
    </lineage>
</organism>
<dbReference type="PANTHER" id="PTHR16119">
    <property type="entry name" value="TRANSMEMBRANE PROTEIN 144"/>
    <property type="match status" value="1"/>
</dbReference>
<feature type="transmembrane region" description="Helical" evidence="6">
    <location>
        <begin position="208"/>
        <end position="227"/>
    </location>
</feature>
<evidence type="ECO:0000256" key="5">
    <source>
        <dbReference type="ARBA" id="ARBA00023136"/>
    </source>
</evidence>
<dbReference type="GO" id="GO:0016020">
    <property type="term" value="C:membrane"/>
    <property type="evidence" value="ECO:0007669"/>
    <property type="project" value="UniProtKB-SubCell"/>
</dbReference>
<feature type="transmembrane region" description="Helical" evidence="6">
    <location>
        <begin position="33"/>
        <end position="51"/>
    </location>
</feature>
<dbReference type="PANTHER" id="PTHR16119:SF17">
    <property type="entry name" value="TRANSMEMBRANE PROTEIN 144"/>
    <property type="match status" value="1"/>
</dbReference>
<feature type="transmembrane region" description="Helical" evidence="6">
    <location>
        <begin position="57"/>
        <end position="73"/>
    </location>
</feature>
<name>A0A1S1H9S0_9SPHN</name>
<keyword evidence="3 6" id="KW-0812">Transmembrane</keyword>
<feature type="transmembrane region" description="Helical" evidence="6">
    <location>
        <begin position="264"/>
        <end position="283"/>
    </location>
</feature>
<dbReference type="OrthoDB" id="3194911at2"/>
<dbReference type="AlphaFoldDB" id="A0A1S1H9S0"/>
<feature type="transmembrane region" description="Helical" evidence="6">
    <location>
        <begin position="179"/>
        <end position="196"/>
    </location>
</feature>
<dbReference type="EMBL" id="MIPT01000001">
    <property type="protein sequence ID" value="OHT18825.1"/>
    <property type="molecule type" value="Genomic_DNA"/>
</dbReference>
<evidence type="ECO:0000256" key="1">
    <source>
        <dbReference type="ARBA" id="ARBA00004141"/>
    </source>
</evidence>
<proteinExistence type="inferred from homology"/>
<protein>
    <submittedName>
        <fullName evidence="7">Putative glucose uptake protein GlcU</fullName>
    </submittedName>
</protein>
<dbReference type="RefSeq" id="WP_070932565.1">
    <property type="nucleotide sequence ID" value="NZ_MIPT01000001.1"/>
</dbReference>
<dbReference type="Pfam" id="PF06800">
    <property type="entry name" value="Sugar_transport"/>
    <property type="match status" value="1"/>
</dbReference>
<gene>
    <name evidence="7" type="primary">glcU</name>
    <name evidence="7" type="ORF">BHE75_00804</name>
</gene>
<keyword evidence="8" id="KW-1185">Reference proteome</keyword>
<dbReference type="CDD" id="cd23111">
    <property type="entry name" value="ribose_uptake_RbsU"/>
    <property type="match status" value="1"/>
</dbReference>
<feature type="transmembrane region" description="Helical" evidence="6">
    <location>
        <begin position="233"/>
        <end position="255"/>
    </location>
</feature>
<dbReference type="InterPro" id="IPR010651">
    <property type="entry name" value="Sugar_transport"/>
</dbReference>
<keyword evidence="4 6" id="KW-1133">Transmembrane helix</keyword>
<keyword evidence="5 6" id="KW-0472">Membrane</keyword>
<sequence>MSADILIALVPALFWGILPVLVAWTGGRPIQQILGTTLGTLIAAVVVVLIVRPQIGPAALLFGALSGACWAFGQFNQYRAYGQIGVSQALPISTGLQLLDTSLVGVLLLGEWPTAGERLLGGLAIAIIIVGIFLTTRHEDATRGGDMKAGMTTLLISSLGYVGYSYFPRVRDLDGWSAFLPQAIGMFAMSVLLSLFARGDRPWSIKTVHNLGAGLVFAIAALAYLVSAQRNGVATGFALSQMNVVIATLGGIFIVGEKKTHREMVLILAGLALVVGGGILIGLNR</sequence>